<comment type="subcellular location">
    <subcellularLocation>
        <location evidence="1">Cell envelope</location>
    </subcellularLocation>
</comment>
<feature type="signal peptide" evidence="5">
    <location>
        <begin position="1"/>
        <end position="33"/>
    </location>
</feature>
<protein>
    <submittedName>
        <fullName evidence="7">Copper resistance protein CopC</fullName>
    </submittedName>
</protein>
<evidence type="ECO:0000256" key="2">
    <source>
        <dbReference type="ARBA" id="ARBA00022723"/>
    </source>
</evidence>
<dbReference type="GO" id="GO:0046688">
    <property type="term" value="P:response to copper ion"/>
    <property type="evidence" value="ECO:0007669"/>
    <property type="project" value="InterPro"/>
</dbReference>
<keyword evidence="2" id="KW-0479">Metal-binding</keyword>
<keyword evidence="8" id="KW-1185">Reference proteome</keyword>
<comment type="caution">
    <text evidence="7">The sequence shown here is derived from an EMBL/GenBank/DDBJ whole genome shotgun (WGS) entry which is preliminary data.</text>
</comment>
<dbReference type="RefSeq" id="WP_226603054.1">
    <property type="nucleotide sequence ID" value="NZ_JAJAQI010000001.1"/>
</dbReference>
<dbReference type="Proteomes" id="UP001139311">
    <property type="component" value="Unassembled WGS sequence"/>
</dbReference>
<dbReference type="Gene3D" id="2.60.40.1220">
    <property type="match status" value="1"/>
</dbReference>
<dbReference type="GO" id="GO:0005507">
    <property type="term" value="F:copper ion binding"/>
    <property type="evidence" value="ECO:0007669"/>
    <property type="project" value="InterPro"/>
</dbReference>
<accession>A0A9X1IAG0</accession>
<dbReference type="GO" id="GO:0030313">
    <property type="term" value="C:cell envelope"/>
    <property type="evidence" value="ECO:0007669"/>
    <property type="project" value="UniProtKB-SubCell"/>
</dbReference>
<evidence type="ECO:0000313" key="8">
    <source>
        <dbReference type="Proteomes" id="UP001139311"/>
    </source>
</evidence>
<evidence type="ECO:0000256" key="3">
    <source>
        <dbReference type="ARBA" id="ARBA00022729"/>
    </source>
</evidence>
<keyword evidence="3 5" id="KW-0732">Signal</keyword>
<evidence type="ECO:0000256" key="4">
    <source>
        <dbReference type="ARBA" id="ARBA00023008"/>
    </source>
</evidence>
<dbReference type="AlphaFoldDB" id="A0A9X1IAG0"/>
<gene>
    <name evidence="7" type="ORF">LHA35_00380</name>
</gene>
<sequence length="131" mass="13742">MSPPAAPIRPGRRRLLALAAPLLLPARRAAAHAVVVASDPAAGASLAAPPRRVTLRFNSRIDQARSRLVLAGPDGAQVPLEVAPAGEPTVLEAVLDPAATLAPGAWRLRWQVLALDGHVTRGDIPFTVRPR</sequence>
<keyword evidence="4" id="KW-0186">Copper</keyword>
<dbReference type="InterPro" id="IPR014756">
    <property type="entry name" value="Ig_E-set"/>
</dbReference>
<dbReference type="Pfam" id="PF04234">
    <property type="entry name" value="CopC"/>
    <property type="match status" value="1"/>
</dbReference>
<reference evidence="7" key="1">
    <citation type="submission" date="2021-10" db="EMBL/GenBank/DDBJ databases">
        <title>Roseicella aerolatum sp. nov., isolated from aerosols of e-waste dismantling site.</title>
        <authorList>
            <person name="Qin T."/>
        </authorList>
    </citation>
    <scope>NUCLEOTIDE SEQUENCE</scope>
    <source>
        <strain evidence="7">GB24</strain>
    </source>
</reference>
<evidence type="ECO:0000313" key="7">
    <source>
        <dbReference type="EMBL" id="MCB4820184.1"/>
    </source>
</evidence>
<feature type="domain" description="CopC" evidence="6">
    <location>
        <begin position="32"/>
        <end position="128"/>
    </location>
</feature>
<dbReference type="GO" id="GO:0042597">
    <property type="term" value="C:periplasmic space"/>
    <property type="evidence" value="ECO:0007669"/>
    <property type="project" value="InterPro"/>
</dbReference>
<evidence type="ECO:0000256" key="5">
    <source>
        <dbReference type="SAM" id="SignalP"/>
    </source>
</evidence>
<dbReference type="PANTHER" id="PTHR34820:SF4">
    <property type="entry name" value="INNER MEMBRANE PROTEIN YEBZ"/>
    <property type="match status" value="1"/>
</dbReference>
<organism evidence="7 8">
    <name type="scientific">Roseicella aerolata</name>
    <dbReference type="NCBI Taxonomy" id="2883479"/>
    <lineage>
        <taxon>Bacteria</taxon>
        <taxon>Pseudomonadati</taxon>
        <taxon>Pseudomonadota</taxon>
        <taxon>Alphaproteobacteria</taxon>
        <taxon>Acetobacterales</taxon>
        <taxon>Roseomonadaceae</taxon>
        <taxon>Roseicella</taxon>
    </lineage>
</organism>
<dbReference type="EMBL" id="JAJAQI010000001">
    <property type="protein sequence ID" value="MCB4820184.1"/>
    <property type="molecule type" value="Genomic_DNA"/>
</dbReference>
<dbReference type="GO" id="GO:0005886">
    <property type="term" value="C:plasma membrane"/>
    <property type="evidence" value="ECO:0007669"/>
    <property type="project" value="TreeGrafter"/>
</dbReference>
<proteinExistence type="predicted"/>
<dbReference type="SUPFAM" id="SSF81296">
    <property type="entry name" value="E set domains"/>
    <property type="match status" value="1"/>
</dbReference>
<dbReference type="InterPro" id="IPR007348">
    <property type="entry name" value="CopC_dom"/>
</dbReference>
<name>A0A9X1IAG0_9PROT</name>
<feature type="chain" id="PRO_5040756976" evidence="5">
    <location>
        <begin position="34"/>
        <end position="131"/>
    </location>
</feature>
<dbReference type="InterPro" id="IPR014755">
    <property type="entry name" value="Cu-Rt/internalin_Ig-like"/>
</dbReference>
<dbReference type="PANTHER" id="PTHR34820">
    <property type="entry name" value="INNER MEMBRANE PROTEIN YEBZ"/>
    <property type="match status" value="1"/>
</dbReference>
<dbReference type="GO" id="GO:0006825">
    <property type="term" value="P:copper ion transport"/>
    <property type="evidence" value="ECO:0007669"/>
    <property type="project" value="InterPro"/>
</dbReference>
<evidence type="ECO:0000259" key="6">
    <source>
        <dbReference type="Pfam" id="PF04234"/>
    </source>
</evidence>
<evidence type="ECO:0000256" key="1">
    <source>
        <dbReference type="ARBA" id="ARBA00004196"/>
    </source>
</evidence>
<dbReference type="InterPro" id="IPR032694">
    <property type="entry name" value="CopC/D"/>
</dbReference>